<dbReference type="RefSeq" id="WP_343984337.1">
    <property type="nucleotide sequence ID" value="NZ_BAAAJG010000020.1"/>
</dbReference>
<comment type="caution">
    <text evidence="2">The sequence shown here is derived from an EMBL/GenBank/DDBJ whole genome shotgun (WGS) entry which is preliminary data.</text>
</comment>
<protein>
    <submittedName>
        <fullName evidence="2">Uncharacterized protein</fullName>
    </submittedName>
</protein>
<dbReference type="EMBL" id="JBHUCP010000005">
    <property type="protein sequence ID" value="MFD1529440.1"/>
    <property type="molecule type" value="Genomic_DNA"/>
</dbReference>
<sequence length="89" mass="8947">MTRSVALLGLSIGGLRAGVTPRWHAALGLVSATLLFGSATAAPLVVAGAGPLGLLGLVGWLLWVGWVAGYGIVLVRRVSARVSANEGLS</sequence>
<keyword evidence="1" id="KW-1133">Transmembrane helix</keyword>
<evidence type="ECO:0000313" key="2">
    <source>
        <dbReference type="EMBL" id="MFD1529440.1"/>
    </source>
</evidence>
<keyword evidence="1" id="KW-0812">Transmembrane</keyword>
<feature type="transmembrane region" description="Helical" evidence="1">
    <location>
        <begin position="54"/>
        <end position="75"/>
    </location>
</feature>
<organism evidence="2 3">
    <name type="scientific">Pseudonocardia aurantiaca</name>
    <dbReference type="NCBI Taxonomy" id="75290"/>
    <lineage>
        <taxon>Bacteria</taxon>
        <taxon>Bacillati</taxon>
        <taxon>Actinomycetota</taxon>
        <taxon>Actinomycetes</taxon>
        <taxon>Pseudonocardiales</taxon>
        <taxon>Pseudonocardiaceae</taxon>
        <taxon>Pseudonocardia</taxon>
    </lineage>
</organism>
<accession>A0ABW4FFP6</accession>
<evidence type="ECO:0000256" key="1">
    <source>
        <dbReference type="SAM" id="Phobius"/>
    </source>
</evidence>
<gene>
    <name evidence="2" type="ORF">ACFSCY_08285</name>
</gene>
<dbReference type="Proteomes" id="UP001597145">
    <property type="component" value="Unassembled WGS sequence"/>
</dbReference>
<keyword evidence="1" id="KW-0472">Membrane</keyword>
<name>A0ABW4FFP6_9PSEU</name>
<proteinExistence type="predicted"/>
<reference evidence="3" key="1">
    <citation type="journal article" date="2019" name="Int. J. Syst. Evol. Microbiol.">
        <title>The Global Catalogue of Microorganisms (GCM) 10K type strain sequencing project: providing services to taxonomists for standard genome sequencing and annotation.</title>
        <authorList>
            <consortium name="The Broad Institute Genomics Platform"/>
            <consortium name="The Broad Institute Genome Sequencing Center for Infectious Disease"/>
            <person name="Wu L."/>
            <person name="Ma J."/>
        </authorList>
    </citation>
    <scope>NUCLEOTIDE SEQUENCE [LARGE SCALE GENOMIC DNA]</scope>
    <source>
        <strain evidence="3">JCM 12165</strain>
    </source>
</reference>
<feature type="transmembrane region" description="Helical" evidence="1">
    <location>
        <begin position="27"/>
        <end position="47"/>
    </location>
</feature>
<keyword evidence="3" id="KW-1185">Reference proteome</keyword>
<evidence type="ECO:0000313" key="3">
    <source>
        <dbReference type="Proteomes" id="UP001597145"/>
    </source>
</evidence>